<proteinExistence type="predicted"/>
<dbReference type="Proteomes" id="UP001479436">
    <property type="component" value="Unassembled WGS sequence"/>
</dbReference>
<dbReference type="EMBL" id="JASJQH010007450">
    <property type="protein sequence ID" value="KAK9708891.1"/>
    <property type="molecule type" value="Genomic_DNA"/>
</dbReference>
<reference evidence="1 2" key="1">
    <citation type="submission" date="2023-04" db="EMBL/GenBank/DDBJ databases">
        <title>Genome of Basidiobolus ranarum AG-B5.</title>
        <authorList>
            <person name="Stajich J.E."/>
            <person name="Carter-House D."/>
            <person name="Gryganskyi A."/>
        </authorList>
    </citation>
    <scope>NUCLEOTIDE SEQUENCE [LARGE SCALE GENOMIC DNA]</scope>
    <source>
        <strain evidence="1 2">AG-B5</strain>
    </source>
</reference>
<gene>
    <name evidence="1" type="ORF">K7432_009375</name>
</gene>
<protein>
    <submittedName>
        <fullName evidence="1">Uncharacterized protein</fullName>
    </submittedName>
</protein>
<organism evidence="1 2">
    <name type="scientific">Basidiobolus ranarum</name>
    <dbReference type="NCBI Taxonomy" id="34480"/>
    <lineage>
        <taxon>Eukaryota</taxon>
        <taxon>Fungi</taxon>
        <taxon>Fungi incertae sedis</taxon>
        <taxon>Zoopagomycota</taxon>
        <taxon>Entomophthoromycotina</taxon>
        <taxon>Basidiobolomycetes</taxon>
        <taxon>Basidiobolales</taxon>
        <taxon>Basidiobolaceae</taxon>
        <taxon>Basidiobolus</taxon>
    </lineage>
</organism>
<keyword evidence="2" id="KW-1185">Reference proteome</keyword>
<name>A0ABR2VX72_9FUNG</name>
<comment type="caution">
    <text evidence="1">The sequence shown here is derived from an EMBL/GenBank/DDBJ whole genome shotgun (WGS) entry which is preliminary data.</text>
</comment>
<sequence>MVNAPYDFGATQSDALDVSKDAMLSAHIAAEIRSSIAADQMTAKAGFQKSQDCQKALL</sequence>
<accession>A0ABR2VX72</accession>
<evidence type="ECO:0000313" key="2">
    <source>
        <dbReference type="Proteomes" id="UP001479436"/>
    </source>
</evidence>
<evidence type="ECO:0000313" key="1">
    <source>
        <dbReference type="EMBL" id="KAK9708891.1"/>
    </source>
</evidence>